<evidence type="ECO:0000313" key="4">
    <source>
        <dbReference type="Proteomes" id="UP000053257"/>
    </source>
</evidence>
<feature type="region of interest" description="Disordered" evidence="1">
    <location>
        <begin position="195"/>
        <end position="215"/>
    </location>
</feature>
<keyword evidence="2" id="KW-0812">Transmembrane</keyword>
<feature type="transmembrane region" description="Helical" evidence="2">
    <location>
        <begin position="12"/>
        <end position="39"/>
    </location>
</feature>
<dbReference type="AlphaFoldDB" id="A0A0C3P0L7"/>
<feature type="transmembrane region" description="Helical" evidence="2">
    <location>
        <begin position="90"/>
        <end position="111"/>
    </location>
</feature>
<evidence type="ECO:0000256" key="2">
    <source>
        <dbReference type="SAM" id="Phobius"/>
    </source>
</evidence>
<gene>
    <name evidence="3" type="ORF">PHLGIDRAFT_124945</name>
</gene>
<dbReference type="Proteomes" id="UP000053257">
    <property type="component" value="Unassembled WGS sequence"/>
</dbReference>
<keyword evidence="2" id="KW-1133">Transmembrane helix</keyword>
<reference evidence="3 4" key="1">
    <citation type="journal article" date="2014" name="PLoS Genet.">
        <title>Analysis of the Phlebiopsis gigantea genome, transcriptome and secretome provides insight into its pioneer colonization strategies of wood.</title>
        <authorList>
            <person name="Hori C."/>
            <person name="Ishida T."/>
            <person name="Igarashi K."/>
            <person name="Samejima M."/>
            <person name="Suzuki H."/>
            <person name="Master E."/>
            <person name="Ferreira P."/>
            <person name="Ruiz-Duenas F.J."/>
            <person name="Held B."/>
            <person name="Canessa P."/>
            <person name="Larrondo L.F."/>
            <person name="Schmoll M."/>
            <person name="Druzhinina I.S."/>
            <person name="Kubicek C.P."/>
            <person name="Gaskell J.A."/>
            <person name="Kersten P."/>
            <person name="St John F."/>
            <person name="Glasner J."/>
            <person name="Sabat G."/>
            <person name="Splinter BonDurant S."/>
            <person name="Syed K."/>
            <person name="Yadav J."/>
            <person name="Mgbeahuruike A.C."/>
            <person name="Kovalchuk A."/>
            <person name="Asiegbu F.O."/>
            <person name="Lackner G."/>
            <person name="Hoffmeister D."/>
            <person name="Rencoret J."/>
            <person name="Gutierrez A."/>
            <person name="Sun H."/>
            <person name="Lindquist E."/>
            <person name="Barry K."/>
            <person name="Riley R."/>
            <person name="Grigoriev I.V."/>
            <person name="Henrissat B."/>
            <person name="Kues U."/>
            <person name="Berka R.M."/>
            <person name="Martinez A.T."/>
            <person name="Covert S.F."/>
            <person name="Blanchette R.A."/>
            <person name="Cullen D."/>
        </authorList>
    </citation>
    <scope>NUCLEOTIDE SEQUENCE [LARGE SCALE GENOMIC DNA]</scope>
    <source>
        <strain evidence="3 4">11061_1 CR5-6</strain>
    </source>
</reference>
<name>A0A0C3P0L7_PHLG1</name>
<evidence type="ECO:0000313" key="3">
    <source>
        <dbReference type="EMBL" id="KIP11289.1"/>
    </source>
</evidence>
<dbReference type="STRING" id="745531.A0A0C3P0L7"/>
<accession>A0A0C3P0L7</accession>
<dbReference type="HOGENOM" id="CLU_083659_2_0_1"/>
<sequence length="248" mass="27192">MAYVRSRKFCCCLPVRFGVFCMALIGLVGGGFFGVAGWIQVHRYFAGSLDLSTHEKLALWFVSLSYTWFAMIAVVGLFGVLSRKHGAISFYAYSVTVNTILIIAVGIYFVWTLFHGREDSAVNKCVNGSTGEGGDIKHWFCHAGFDAIRIVIVIVMVIIWCFQLAGIFIVFDYLGQRKEELEAEDEETRKNPAFVVQAPTPGDGPAMRTTYSAAPYDPSANPNQGGWASAKSPYAFNVPETAQVGGGR</sequence>
<feature type="transmembrane region" description="Helical" evidence="2">
    <location>
        <begin position="147"/>
        <end position="171"/>
    </location>
</feature>
<dbReference type="OrthoDB" id="3239304at2759"/>
<keyword evidence="2" id="KW-0472">Membrane</keyword>
<dbReference type="EMBL" id="KN840447">
    <property type="protein sequence ID" value="KIP11289.1"/>
    <property type="molecule type" value="Genomic_DNA"/>
</dbReference>
<proteinExistence type="predicted"/>
<organism evidence="3 4">
    <name type="scientific">Phlebiopsis gigantea (strain 11061_1 CR5-6)</name>
    <name type="common">White-rot fungus</name>
    <name type="synonym">Peniophora gigantea</name>
    <dbReference type="NCBI Taxonomy" id="745531"/>
    <lineage>
        <taxon>Eukaryota</taxon>
        <taxon>Fungi</taxon>
        <taxon>Dikarya</taxon>
        <taxon>Basidiomycota</taxon>
        <taxon>Agaricomycotina</taxon>
        <taxon>Agaricomycetes</taxon>
        <taxon>Polyporales</taxon>
        <taxon>Phanerochaetaceae</taxon>
        <taxon>Phlebiopsis</taxon>
    </lineage>
</organism>
<keyword evidence="4" id="KW-1185">Reference proteome</keyword>
<protein>
    <submittedName>
        <fullName evidence="3">Uncharacterized protein</fullName>
    </submittedName>
</protein>
<feature type="transmembrane region" description="Helical" evidence="2">
    <location>
        <begin position="59"/>
        <end position="81"/>
    </location>
</feature>
<evidence type="ECO:0000256" key="1">
    <source>
        <dbReference type="SAM" id="MobiDB-lite"/>
    </source>
</evidence>